<comment type="caution">
    <text evidence="1">The sequence shown here is derived from an EMBL/GenBank/DDBJ whole genome shotgun (WGS) entry which is preliminary data.</text>
</comment>
<dbReference type="Proteomes" id="UP001601976">
    <property type="component" value="Unassembled WGS sequence"/>
</dbReference>
<evidence type="ECO:0000313" key="1">
    <source>
        <dbReference type="EMBL" id="MFF3341021.1"/>
    </source>
</evidence>
<name>A0ABW6RHM4_9ACTN</name>
<accession>A0ABW6RHM4</accession>
<keyword evidence="2" id="KW-1185">Reference proteome</keyword>
<dbReference type="EMBL" id="JBIAPK010000006">
    <property type="protein sequence ID" value="MFF3341021.1"/>
    <property type="molecule type" value="Genomic_DNA"/>
</dbReference>
<reference evidence="1 2" key="1">
    <citation type="submission" date="2024-10" db="EMBL/GenBank/DDBJ databases">
        <title>The Natural Products Discovery Center: Release of the First 8490 Sequenced Strains for Exploring Actinobacteria Biosynthetic Diversity.</title>
        <authorList>
            <person name="Kalkreuter E."/>
            <person name="Kautsar S.A."/>
            <person name="Yang D."/>
            <person name="Bader C.D."/>
            <person name="Teijaro C.N."/>
            <person name="Fluegel L."/>
            <person name="Davis C.M."/>
            <person name="Simpson J.R."/>
            <person name="Lauterbach L."/>
            <person name="Steele A.D."/>
            <person name="Gui C."/>
            <person name="Meng S."/>
            <person name="Li G."/>
            <person name="Viehrig K."/>
            <person name="Ye F."/>
            <person name="Su P."/>
            <person name="Kiefer A.F."/>
            <person name="Nichols A."/>
            <person name="Cepeda A.J."/>
            <person name="Yan W."/>
            <person name="Fan B."/>
            <person name="Jiang Y."/>
            <person name="Adhikari A."/>
            <person name="Zheng C.-J."/>
            <person name="Schuster L."/>
            <person name="Cowan T.M."/>
            <person name="Smanski M.J."/>
            <person name="Chevrette M.G."/>
            <person name="De Carvalho L.P.S."/>
            <person name="Shen B."/>
        </authorList>
    </citation>
    <scope>NUCLEOTIDE SEQUENCE [LARGE SCALE GENOMIC DNA]</scope>
    <source>
        <strain evidence="1 2">NPDC003029</strain>
    </source>
</reference>
<protein>
    <submittedName>
        <fullName evidence="1">Uncharacterized protein</fullName>
    </submittedName>
</protein>
<proteinExistence type="predicted"/>
<dbReference type="RefSeq" id="WP_355718009.1">
    <property type="nucleotide sequence ID" value="NZ_JBEXNP010000005.1"/>
</dbReference>
<sequence length="76" mass="8846">MTTRADGIERYAPLWQGTSHPYRWVIWSGPEETMVFDTKINCPEYIDDEAILREVLRRMREAGVPESDDYPGRPCA</sequence>
<organism evidence="1 2">
    <name type="scientific">Streptomyces flavidovirens</name>
    <dbReference type="NCBI Taxonomy" id="67298"/>
    <lineage>
        <taxon>Bacteria</taxon>
        <taxon>Bacillati</taxon>
        <taxon>Actinomycetota</taxon>
        <taxon>Actinomycetes</taxon>
        <taxon>Kitasatosporales</taxon>
        <taxon>Streptomycetaceae</taxon>
        <taxon>Streptomyces</taxon>
    </lineage>
</organism>
<evidence type="ECO:0000313" key="2">
    <source>
        <dbReference type="Proteomes" id="UP001601976"/>
    </source>
</evidence>
<gene>
    <name evidence="1" type="ORF">ACFYWW_20150</name>
</gene>